<dbReference type="PANTHER" id="PTHR43479">
    <property type="entry name" value="ACREF/ENVCD OPERON REPRESSOR-RELATED"/>
    <property type="match status" value="1"/>
</dbReference>
<dbReference type="PRINTS" id="PR00455">
    <property type="entry name" value="HTHTETR"/>
</dbReference>
<organism evidence="4 5">
    <name type="scientific">Bombilactobacillus folatiphilus</name>
    <dbReference type="NCBI Taxonomy" id="2923362"/>
    <lineage>
        <taxon>Bacteria</taxon>
        <taxon>Bacillati</taxon>
        <taxon>Bacillota</taxon>
        <taxon>Bacilli</taxon>
        <taxon>Lactobacillales</taxon>
        <taxon>Lactobacillaceae</taxon>
        <taxon>Bombilactobacillus</taxon>
    </lineage>
</organism>
<sequence length="212" mass="24299">MMSYTSVQQWLDKSPMSAGKRKIIQSAVKLFAQFGYQGTTTAMIAQDAGLSNATMFKHFKSKEELLQKIVTPLISELVPLFSEQFLKDVKNHLVSIYDLMDYMIRDRYQFMNQNCQIVLIIINQFLTNEDVKQTIVKLLGPKEEQLQQIIQELLTTDQTTDSNLTASVIIQLFAGQMLISFLKRYKLNVVVDNEQEVAQIIANVQKVIRKNA</sequence>
<dbReference type="PROSITE" id="PS50977">
    <property type="entry name" value="HTH_TETR_2"/>
    <property type="match status" value="1"/>
</dbReference>
<keyword evidence="5" id="KW-1185">Reference proteome</keyword>
<evidence type="ECO:0000313" key="4">
    <source>
        <dbReference type="EMBL" id="UQS82537.1"/>
    </source>
</evidence>
<feature type="DNA-binding region" description="H-T-H motif" evidence="2">
    <location>
        <begin position="40"/>
        <end position="59"/>
    </location>
</feature>
<name>A0ABY4PAA3_9LACO</name>
<reference evidence="4" key="1">
    <citation type="journal article" date="2022" name="Int. J. Syst. Evol. Microbiol.">
        <title>Apilactobacillus apisilvae sp. nov., Nicolia spurrieriana gen. nov. sp. nov., Bombilactobacillus folatiphilus sp. nov. and Bombilactobacillus thymidiniphilus sp. nov., four new lactic acid bacterial isolates from stingless bees Tetragonula carbonaria and Austroplebeia australis.</title>
        <authorList>
            <person name="Oliphant S.A."/>
            <person name="Watson-Haigh N.S."/>
            <person name="Sumby K.M."/>
            <person name="Gardner J."/>
            <person name="Groom S."/>
            <person name="Jiranek V."/>
        </authorList>
    </citation>
    <scope>NUCLEOTIDE SEQUENCE</scope>
    <source>
        <strain evidence="4">SG4_D2</strain>
    </source>
</reference>
<dbReference type="Proteomes" id="UP000831495">
    <property type="component" value="Chromosome"/>
</dbReference>
<evidence type="ECO:0000313" key="5">
    <source>
        <dbReference type="Proteomes" id="UP000831495"/>
    </source>
</evidence>
<feature type="domain" description="HTH tetR-type" evidence="3">
    <location>
        <begin position="17"/>
        <end position="77"/>
    </location>
</feature>
<gene>
    <name evidence="4" type="ORF">MOO45_02485</name>
</gene>
<dbReference type="EMBL" id="CP093366">
    <property type="protein sequence ID" value="UQS82537.1"/>
    <property type="molecule type" value="Genomic_DNA"/>
</dbReference>
<evidence type="ECO:0000259" key="3">
    <source>
        <dbReference type="PROSITE" id="PS50977"/>
    </source>
</evidence>
<keyword evidence="1 2" id="KW-0238">DNA-binding</keyword>
<dbReference type="InterPro" id="IPR050624">
    <property type="entry name" value="HTH-type_Tx_Regulator"/>
</dbReference>
<evidence type="ECO:0000256" key="2">
    <source>
        <dbReference type="PROSITE-ProRule" id="PRU00335"/>
    </source>
</evidence>
<proteinExistence type="predicted"/>
<dbReference type="SUPFAM" id="SSF46689">
    <property type="entry name" value="Homeodomain-like"/>
    <property type="match status" value="1"/>
</dbReference>
<dbReference type="PROSITE" id="PS01081">
    <property type="entry name" value="HTH_TETR_1"/>
    <property type="match status" value="1"/>
</dbReference>
<dbReference type="PANTHER" id="PTHR43479:SF11">
    <property type="entry name" value="ACREF_ENVCD OPERON REPRESSOR-RELATED"/>
    <property type="match status" value="1"/>
</dbReference>
<dbReference type="InterPro" id="IPR001647">
    <property type="entry name" value="HTH_TetR"/>
</dbReference>
<dbReference type="Gene3D" id="1.10.357.10">
    <property type="entry name" value="Tetracycline Repressor, domain 2"/>
    <property type="match status" value="1"/>
</dbReference>
<dbReference type="Pfam" id="PF00440">
    <property type="entry name" value="TetR_N"/>
    <property type="match status" value="1"/>
</dbReference>
<dbReference type="InterPro" id="IPR023772">
    <property type="entry name" value="DNA-bd_HTH_TetR-type_CS"/>
</dbReference>
<dbReference type="InterPro" id="IPR009057">
    <property type="entry name" value="Homeodomain-like_sf"/>
</dbReference>
<dbReference type="RefSeq" id="WP_249514815.1">
    <property type="nucleotide sequence ID" value="NZ_CP093366.1"/>
</dbReference>
<accession>A0ABY4PAA3</accession>
<protein>
    <submittedName>
        <fullName evidence="4">TetR/AcrR family transcriptional regulator</fullName>
    </submittedName>
</protein>
<evidence type="ECO:0000256" key="1">
    <source>
        <dbReference type="ARBA" id="ARBA00023125"/>
    </source>
</evidence>